<feature type="compositionally biased region" description="Gly residues" evidence="3">
    <location>
        <begin position="32"/>
        <end position="41"/>
    </location>
</feature>
<feature type="repeat" description="RCC1" evidence="2">
    <location>
        <begin position="226"/>
        <end position="275"/>
    </location>
</feature>
<proteinExistence type="predicted"/>
<keyword evidence="6" id="KW-1185">Reference proteome</keyword>
<dbReference type="PANTHER" id="PTHR22872">
    <property type="entry name" value="BTK-BINDING PROTEIN-RELATED"/>
    <property type="match status" value="1"/>
</dbReference>
<dbReference type="OrthoDB" id="1893551at2759"/>
<feature type="domain" description="BTB" evidence="4">
    <location>
        <begin position="636"/>
        <end position="718"/>
    </location>
</feature>
<dbReference type="SUPFAM" id="SSF50985">
    <property type="entry name" value="RCC1/BLIP-II"/>
    <property type="match status" value="1"/>
</dbReference>
<dbReference type="InterPro" id="IPR009091">
    <property type="entry name" value="RCC1/BLIP-II"/>
</dbReference>
<feature type="compositionally biased region" description="Acidic residues" evidence="3">
    <location>
        <begin position="589"/>
        <end position="600"/>
    </location>
</feature>
<accession>A0A4Y7T5L1</accession>
<dbReference type="SMART" id="SM00225">
    <property type="entry name" value="BTB"/>
    <property type="match status" value="2"/>
</dbReference>
<feature type="compositionally biased region" description="Polar residues" evidence="3">
    <location>
        <begin position="1241"/>
        <end position="1251"/>
    </location>
</feature>
<dbReference type="InterPro" id="IPR000408">
    <property type="entry name" value="Reg_chr_condens"/>
</dbReference>
<feature type="repeat" description="RCC1" evidence="2">
    <location>
        <begin position="157"/>
        <end position="223"/>
    </location>
</feature>
<reference evidence="5 6" key="1">
    <citation type="journal article" date="2019" name="Nat. Ecol. Evol.">
        <title>Megaphylogeny resolves global patterns of mushroom evolution.</title>
        <authorList>
            <person name="Varga T."/>
            <person name="Krizsan K."/>
            <person name="Foldi C."/>
            <person name="Dima B."/>
            <person name="Sanchez-Garcia M."/>
            <person name="Sanchez-Ramirez S."/>
            <person name="Szollosi G.J."/>
            <person name="Szarkandi J.G."/>
            <person name="Papp V."/>
            <person name="Albert L."/>
            <person name="Andreopoulos W."/>
            <person name="Angelini C."/>
            <person name="Antonin V."/>
            <person name="Barry K.W."/>
            <person name="Bougher N.L."/>
            <person name="Buchanan P."/>
            <person name="Buyck B."/>
            <person name="Bense V."/>
            <person name="Catcheside P."/>
            <person name="Chovatia M."/>
            <person name="Cooper J."/>
            <person name="Damon W."/>
            <person name="Desjardin D."/>
            <person name="Finy P."/>
            <person name="Geml J."/>
            <person name="Haridas S."/>
            <person name="Hughes K."/>
            <person name="Justo A."/>
            <person name="Karasinski D."/>
            <person name="Kautmanova I."/>
            <person name="Kiss B."/>
            <person name="Kocsube S."/>
            <person name="Kotiranta H."/>
            <person name="LaButti K.M."/>
            <person name="Lechner B.E."/>
            <person name="Liimatainen K."/>
            <person name="Lipzen A."/>
            <person name="Lukacs Z."/>
            <person name="Mihaltcheva S."/>
            <person name="Morgado L.N."/>
            <person name="Niskanen T."/>
            <person name="Noordeloos M.E."/>
            <person name="Ohm R.A."/>
            <person name="Ortiz-Santana B."/>
            <person name="Ovrebo C."/>
            <person name="Racz N."/>
            <person name="Riley R."/>
            <person name="Savchenko A."/>
            <person name="Shiryaev A."/>
            <person name="Soop K."/>
            <person name="Spirin V."/>
            <person name="Szebenyi C."/>
            <person name="Tomsovsky M."/>
            <person name="Tulloss R.E."/>
            <person name="Uehling J."/>
            <person name="Grigoriev I.V."/>
            <person name="Vagvolgyi C."/>
            <person name="Papp T."/>
            <person name="Martin F.M."/>
            <person name="Miettinen O."/>
            <person name="Hibbett D.S."/>
            <person name="Nagy L.G."/>
        </authorList>
    </citation>
    <scope>NUCLEOTIDE SEQUENCE [LARGE SCALE GENOMIC DNA]</scope>
    <source>
        <strain evidence="5 6">FP101781</strain>
    </source>
</reference>
<dbReference type="PROSITE" id="PS50097">
    <property type="entry name" value="BTB"/>
    <property type="match status" value="1"/>
</dbReference>
<keyword evidence="1" id="KW-0677">Repeat</keyword>
<dbReference type="InterPro" id="IPR011333">
    <property type="entry name" value="SKP1/BTB/POZ_sf"/>
</dbReference>
<feature type="region of interest" description="Disordered" evidence="3">
    <location>
        <begin position="1020"/>
        <end position="1062"/>
    </location>
</feature>
<evidence type="ECO:0000259" key="4">
    <source>
        <dbReference type="PROSITE" id="PS50097"/>
    </source>
</evidence>
<dbReference type="InterPro" id="IPR000210">
    <property type="entry name" value="BTB/POZ_dom"/>
</dbReference>
<organism evidence="5 6">
    <name type="scientific">Coprinellus micaceus</name>
    <name type="common">Glistening ink-cap mushroom</name>
    <name type="synonym">Coprinus micaceus</name>
    <dbReference type="NCBI Taxonomy" id="71717"/>
    <lineage>
        <taxon>Eukaryota</taxon>
        <taxon>Fungi</taxon>
        <taxon>Dikarya</taxon>
        <taxon>Basidiomycota</taxon>
        <taxon>Agaricomycotina</taxon>
        <taxon>Agaricomycetes</taxon>
        <taxon>Agaricomycetidae</taxon>
        <taxon>Agaricales</taxon>
        <taxon>Agaricineae</taxon>
        <taxon>Psathyrellaceae</taxon>
        <taxon>Coprinellus</taxon>
    </lineage>
</organism>
<dbReference type="Gene3D" id="2.130.10.30">
    <property type="entry name" value="Regulator of chromosome condensation 1/beta-lactamase-inhibitor protein II"/>
    <property type="match status" value="1"/>
</dbReference>
<protein>
    <recommendedName>
        <fullName evidence="4">BTB domain-containing protein</fullName>
    </recommendedName>
</protein>
<comment type="caution">
    <text evidence="5">The sequence shown here is derived from an EMBL/GenBank/DDBJ whole genome shotgun (WGS) entry which is preliminary data.</text>
</comment>
<dbReference type="SMART" id="SM00248">
    <property type="entry name" value="ANK"/>
    <property type="match status" value="2"/>
</dbReference>
<dbReference type="SUPFAM" id="SSF48403">
    <property type="entry name" value="Ankyrin repeat"/>
    <property type="match status" value="1"/>
</dbReference>
<feature type="region of interest" description="Disordered" evidence="3">
    <location>
        <begin position="1345"/>
        <end position="1459"/>
    </location>
</feature>
<dbReference type="Pfam" id="PF13540">
    <property type="entry name" value="RCC1_2"/>
    <property type="match status" value="1"/>
</dbReference>
<dbReference type="CDD" id="cd18186">
    <property type="entry name" value="BTB_POZ_ZBTB_KLHL-like"/>
    <property type="match status" value="1"/>
</dbReference>
<feature type="compositionally biased region" description="Polar residues" evidence="3">
    <location>
        <begin position="1148"/>
        <end position="1170"/>
    </location>
</feature>
<gene>
    <name evidence="5" type="ORF">FA13DRAFT_1755784</name>
</gene>
<feature type="compositionally biased region" description="Basic residues" evidence="3">
    <location>
        <begin position="1393"/>
        <end position="1403"/>
    </location>
</feature>
<dbReference type="InterPro" id="IPR051625">
    <property type="entry name" value="Signaling_Regulatory_Domain"/>
</dbReference>
<evidence type="ECO:0000256" key="1">
    <source>
        <dbReference type="ARBA" id="ARBA00022737"/>
    </source>
</evidence>
<feature type="compositionally biased region" description="Gly residues" evidence="3">
    <location>
        <begin position="1371"/>
        <end position="1382"/>
    </location>
</feature>
<feature type="region of interest" description="Disordered" evidence="3">
    <location>
        <begin position="27"/>
        <end position="50"/>
    </location>
</feature>
<feature type="compositionally biased region" description="Low complexity" evidence="3">
    <location>
        <begin position="1210"/>
        <end position="1219"/>
    </location>
</feature>
<dbReference type="PROSITE" id="PS50012">
    <property type="entry name" value="RCC1_3"/>
    <property type="match status" value="3"/>
</dbReference>
<dbReference type="InterPro" id="IPR002110">
    <property type="entry name" value="Ankyrin_rpt"/>
</dbReference>
<evidence type="ECO:0000256" key="3">
    <source>
        <dbReference type="SAM" id="MobiDB-lite"/>
    </source>
</evidence>
<dbReference type="Gene3D" id="3.30.710.10">
    <property type="entry name" value="Potassium Channel Kv1.1, Chain A"/>
    <property type="match status" value="2"/>
</dbReference>
<dbReference type="Pfam" id="PF12796">
    <property type="entry name" value="Ank_2"/>
    <property type="match status" value="1"/>
</dbReference>
<feature type="region of interest" description="Disordered" evidence="3">
    <location>
        <begin position="1115"/>
        <end position="1251"/>
    </location>
</feature>
<dbReference type="CDD" id="cd18500">
    <property type="entry name" value="BACK_IBtk"/>
    <property type="match status" value="1"/>
</dbReference>
<dbReference type="Gene3D" id="1.25.40.20">
    <property type="entry name" value="Ankyrin repeat-containing domain"/>
    <property type="match status" value="1"/>
</dbReference>
<evidence type="ECO:0000313" key="5">
    <source>
        <dbReference type="EMBL" id="TEB28849.1"/>
    </source>
</evidence>
<dbReference type="InterPro" id="IPR036770">
    <property type="entry name" value="Ankyrin_rpt-contain_sf"/>
</dbReference>
<feature type="compositionally biased region" description="Gly residues" evidence="3">
    <location>
        <begin position="1349"/>
        <end position="1358"/>
    </location>
</feature>
<feature type="region of interest" description="Disordered" evidence="3">
    <location>
        <begin position="576"/>
        <end position="602"/>
    </location>
</feature>
<feature type="repeat" description="RCC1" evidence="2">
    <location>
        <begin position="276"/>
        <end position="336"/>
    </location>
</feature>
<dbReference type="STRING" id="71717.A0A4Y7T5L1"/>
<dbReference type="SUPFAM" id="SSF54695">
    <property type="entry name" value="POZ domain"/>
    <property type="match status" value="1"/>
</dbReference>
<evidence type="ECO:0000256" key="2">
    <source>
        <dbReference type="PROSITE-ProRule" id="PRU00235"/>
    </source>
</evidence>
<name>A0A4Y7T5L1_COPMI</name>
<dbReference type="EMBL" id="QPFP01000030">
    <property type="protein sequence ID" value="TEB28849.1"/>
    <property type="molecule type" value="Genomic_DNA"/>
</dbReference>
<dbReference type="PANTHER" id="PTHR22872:SF2">
    <property type="entry name" value="INHIBITOR OF BRUTON TYROSINE KINASE"/>
    <property type="match status" value="1"/>
</dbReference>
<sequence>MTLLHDFFHAKNIQGFQRLLDASTDNKKQAAGGSGAAGTSGGHRPSPLTSVTTHVDVNARDWLGRSILHLVVVSDDCLEYLRLLLKHPSININLVDLESQWSPLHRALYHANIPAARLLLQRSEIDIHLKDKEGYTAFDVYNSTLHGTKPDIGDWDAELFTWGANRNAALGLGDGNDRVHADKVVLQPKEDSPSTLPIAQRFSSIHTRDVQMSKLHTVVITSESSGNLRVCGFGSGGRLGRGQQMQYDLNALPQFDYTITAVALGQDHTLVVTKSGEVLSWGLNRFSQLGYVVETASGRFDEPIQAVPKKILNPLKKEVVIGVAASKVASACWTEEDVYTWGTNNGQLGYDKQTHPIQILPRKVTKLSGPIVAMSMTDTVMACLLRTRQVECIWNDRHYRINFPLNAFPQEIQPYRPPQAIKASQIAKLAASGDLIAALSSNGEVFTFSPPAISAEQKQDNNPAVRYPFQPQRIWALRKKFSSVEDVAIGADGSIAVCTESGHVYLRIRNTKGGGGGKNFKFQRVPYLQRITRVSANSTGAFGALRVDFRPKPISLAGNTLAQDLSTMEPFIRVSEDSKEDATAFSTPDVDDLDEEEGREDADLRQDVAKLRSLVNTWKLEKKKPSVYAQCPPYGADTVISIGKLFFPAHRSILAARSTPLLEVLSGGLIIDGSLTIKLLPSKPGHGLGASKITSVKVDGINPLSILILLHYLYSDEVLAIWDRRINIALAADRQGLAIDASLIRSDLQTLSRALNLPTLENVLQAPVRRIPAPTVPRDFAALFTLVQADRPSIPAALRPNVLLEFADQPIWTHSVILRSRSAFFAGMFGSKEWTERRWSPEGVLKVDCTHLKWHIMEYVVKFAVCGEDKGMFEVLAFCQTADDVLEFMFQVLGAATEFLLDRLLLICSSIILGYLNIQNCCYILAEATHYNATELVDRVHEYMAANMESLLESRILDDIPQHLLVQLSIFIAKKQTEKSKFTRTSDYLDTLFAKHWDWLASEDIPSPIVRSLKSITREPREVSKSTKLSPPLSKEKEPKRKGSGALSTVAPTPLTPLRQHPSGEDIFAMDIQDGVQQSMRQVPFMTPSKAESSGPVWKVAEAPRMDMKALMAEASSNSLPASPKYVVKKTSTEQRFPQESTPPNPIVSPSTPTKVSTRNPNSPWRSTNKPDVADPSFPALGAASPSKKREPVSGPSSGGLSMTRPPPAAAQSPPSQRPLTHGNKKLNAPSGSVLGPVITPTKNASRTASNSIRVASSFICSGKAWTAPQPEPVKPIVSGSPLSFAAIQAAQEEQLLAGPSKDKRSLREIQQEEAELQQEADFLKWWHEEEERMKLEVAALDAYQGQAQGHGQGGGGGRRGKGQRQRDSGAGRGGGALGGSSAGVDPSAVSPSKRKGKGKGAHAPRALPTEQAPTQTVKGGEGGGQNQAQGAPKPRKPRQQPRKPGNKEKEQPSQQQSS</sequence>
<dbReference type="Proteomes" id="UP000298030">
    <property type="component" value="Unassembled WGS sequence"/>
</dbReference>
<evidence type="ECO:0000313" key="6">
    <source>
        <dbReference type="Proteomes" id="UP000298030"/>
    </source>
</evidence>